<proteinExistence type="inferred from homology"/>
<dbReference type="CDD" id="cd11321">
    <property type="entry name" value="AmyAc_bac_euk_BE"/>
    <property type="match status" value="1"/>
</dbReference>
<comment type="catalytic activity">
    <reaction evidence="1">
        <text>Transfers a segment of a (1-&gt;4)-alpha-D-glucan chain to a primary hydroxy group in a similar glucan chain.</text>
        <dbReference type="EC" id="2.4.1.18"/>
    </reaction>
</comment>
<evidence type="ECO:0000313" key="12">
    <source>
        <dbReference type="Proteomes" id="UP001497600"/>
    </source>
</evidence>
<keyword evidence="6" id="KW-0328">Glycosyltransferase</keyword>
<dbReference type="SMART" id="SM00642">
    <property type="entry name" value="Aamy"/>
    <property type="match status" value="1"/>
</dbReference>
<comment type="function">
    <text evidence="9">Glycogen-branching enzyme participates in the glycogen biosynthetic process along with glycogenin and glycogen synthase. Generates alpha-1,6-glucosidic branches from alpha-1,4-linked glucose chains, to increase solubility of the glycogen polymer.</text>
</comment>
<gene>
    <name evidence="11" type="ORF">CAAN4_E11826</name>
</gene>
<feature type="domain" description="Glycosyl hydrolase family 13 catalytic" evidence="10">
    <location>
        <begin position="160"/>
        <end position="568"/>
    </location>
</feature>
<evidence type="ECO:0000256" key="5">
    <source>
        <dbReference type="ARBA" id="ARBA00020932"/>
    </source>
</evidence>
<dbReference type="PANTHER" id="PTHR43651">
    <property type="entry name" value="1,4-ALPHA-GLUCAN-BRANCHING ENZYME"/>
    <property type="match status" value="1"/>
</dbReference>
<keyword evidence="12" id="KW-1185">Reference proteome</keyword>
<evidence type="ECO:0000313" key="11">
    <source>
        <dbReference type="EMBL" id="CAK7908791.1"/>
    </source>
</evidence>
<accession>A0ABP0EDC5</accession>
<dbReference type="SUPFAM" id="SSF81296">
    <property type="entry name" value="E set domains"/>
    <property type="match status" value="1"/>
</dbReference>
<dbReference type="SUPFAM" id="SSF51445">
    <property type="entry name" value="(Trans)glycosidases"/>
    <property type="match status" value="1"/>
</dbReference>
<dbReference type="PANTHER" id="PTHR43651:SF3">
    <property type="entry name" value="1,4-ALPHA-GLUCAN-BRANCHING ENZYME"/>
    <property type="match status" value="1"/>
</dbReference>
<dbReference type="InterPro" id="IPR004193">
    <property type="entry name" value="Glyco_hydro_13_N"/>
</dbReference>
<dbReference type="Pfam" id="PF02806">
    <property type="entry name" value="Alpha-amylase_C"/>
    <property type="match status" value="1"/>
</dbReference>
<evidence type="ECO:0000256" key="3">
    <source>
        <dbReference type="ARBA" id="ARBA00009000"/>
    </source>
</evidence>
<reference evidence="11 12" key="1">
    <citation type="submission" date="2024-01" db="EMBL/GenBank/DDBJ databases">
        <authorList>
            <consortium name="Genoscope - CEA"/>
            <person name="William W."/>
        </authorList>
    </citation>
    <scope>NUCLEOTIDE SEQUENCE [LARGE SCALE GENOMIC DNA]</scope>
    <source>
        <strain evidence="11 12">29B2s-10</strain>
    </source>
</reference>
<comment type="pathway">
    <text evidence="2">Glycan biosynthesis; glycogen biosynthesis.</text>
</comment>
<dbReference type="EC" id="2.4.1.18" evidence="4"/>
<keyword evidence="7" id="KW-0808">Transferase</keyword>
<evidence type="ECO:0000256" key="6">
    <source>
        <dbReference type="ARBA" id="ARBA00022676"/>
    </source>
</evidence>
<dbReference type="Gene3D" id="3.20.20.80">
    <property type="entry name" value="Glycosidases"/>
    <property type="match status" value="1"/>
</dbReference>
<organism evidence="11 12">
    <name type="scientific">[Candida] anglica</name>
    <dbReference type="NCBI Taxonomy" id="148631"/>
    <lineage>
        <taxon>Eukaryota</taxon>
        <taxon>Fungi</taxon>
        <taxon>Dikarya</taxon>
        <taxon>Ascomycota</taxon>
        <taxon>Saccharomycotina</taxon>
        <taxon>Pichiomycetes</taxon>
        <taxon>Debaryomycetaceae</taxon>
        <taxon>Kurtzmaniella</taxon>
    </lineage>
</organism>
<dbReference type="PIRSF" id="PIRSF000463">
    <property type="entry name" value="GlgB"/>
    <property type="match status" value="1"/>
</dbReference>
<evidence type="ECO:0000256" key="9">
    <source>
        <dbReference type="ARBA" id="ARBA00049618"/>
    </source>
</evidence>
<evidence type="ECO:0000256" key="1">
    <source>
        <dbReference type="ARBA" id="ARBA00000826"/>
    </source>
</evidence>
<dbReference type="InterPro" id="IPR017853">
    <property type="entry name" value="GH"/>
</dbReference>
<dbReference type="CDD" id="cd02854">
    <property type="entry name" value="E_set_GBE_euk_N"/>
    <property type="match status" value="1"/>
</dbReference>
<dbReference type="InterPro" id="IPR013783">
    <property type="entry name" value="Ig-like_fold"/>
</dbReference>
<dbReference type="Pfam" id="PF02922">
    <property type="entry name" value="CBM_48"/>
    <property type="match status" value="1"/>
</dbReference>
<dbReference type="InterPro" id="IPR006047">
    <property type="entry name" value="GH13_cat_dom"/>
</dbReference>
<dbReference type="Gene3D" id="2.60.40.1180">
    <property type="entry name" value="Golgi alpha-mannosidase II"/>
    <property type="match status" value="1"/>
</dbReference>
<dbReference type="Gene3D" id="2.60.40.10">
    <property type="entry name" value="Immunoglobulins"/>
    <property type="match status" value="1"/>
</dbReference>
<dbReference type="InterPro" id="IPR006048">
    <property type="entry name" value="A-amylase/branching_C"/>
</dbReference>
<comment type="similarity">
    <text evidence="3">Belongs to the glycosyl hydrolase 13 family. GlgB subfamily.</text>
</comment>
<protein>
    <recommendedName>
        <fullName evidence="5">1,4-alpha-glucan-branching enzyme</fullName>
        <ecNumber evidence="4">2.4.1.18</ecNumber>
    </recommendedName>
    <alternativeName>
        <fullName evidence="8">Glycogen-branching enzyme</fullName>
    </alternativeName>
</protein>
<name>A0ABP0EDC5_9ASCO</name>
<dbReference type="InterPro" id="IPR014756">
    <property type="entry name" value="Ig_E-set"/>
</dbReference>
<dbReference type="SUPFAM" id="SSF51011">
    <property type="entry name" value="Glycosyl hydrolase domain"/>
    <property type="match status" value="1"/>
</dbReference>
<evidence type="ECO:0000256" key="4">
    <source>
        <dbReference type="ARBA" id="ARBA00012541"/>
    </source>
</evidence>
<evidence type="ECO:0000256" key="7">
    <source>
        <dbReference type="ARBA" id="ARBA00022679"/>
    </source>
</evidence>
<sequence length="710" mass="80862">MPIDPLVKGALDLDPWLEPYEGALVHRQKHAASLLASLKDSNQTLAEFASSYKKYGIHADWKTHEISVAEYIPDVTSVSLIGEFNGWDRNATPLVKSDGFGLWTTTIPAINNGKDFTIPHDSKIKLAITLPSGEVVYRLSPWATRATQPEPEVDGSVKSHVYDSRFWNPQPEDTYKFKNSRPVLPETDGIKIYEAHVGISTPEPTIGTYKNFTKKILPLIHQLGYNTIQLMAVMEHAYYASFGYQITNFFAISSRYGTPEDLKELVDEAHGLGIRVLLDVVHSHASKNVEDGLNMFNGTDHYLFHGGAKGNHDLWDSRLFNYSNYETLRFLLSNLKFYTDVYQFDGFRFDGVTSMLYKHHGLSFGFSGNYNEYFSDDYVDNDAIAYLILAHTLMDELATKEPSGFKFISIAEDVSGMPTLCLPTTDGGVGFNYRLSMAIPDMWIKIIKHLQDEDWDMGAIVHTLTNRRHGEKCIAYCESHDQALVGDKTIAFWLMDKEMYTHMSVLTELTPVVDRGLSLHKLIRLITFSLGGEGYLNFEGNEFGHPEWLDFPRVGNGESYNYARRQFNLIEDPLLRYKFLFDFDSAMQHLDTKYGILDSHQAYVSLKHQGDKVIVFERNGLLFIFNFHATKSYADYKLGVQIPGIYQVVLNSDRACFGGHDRIEEINPKTGKPLEFWTKDEPWNDRDNSLLVYIPTRTALVLQLKDKIIE</sequence>
<evidence type="ECO:0000256" key="8">
    <source>
        <dbReference type="ARBA" id="ARBA00031979"/>
    </source>
</evidence>
<dbReference type="Pfam" id="PF00128">
    <property type="entry name" value="Alpha-amylase"/>
    <property type="match status" value="1"/>
</dbReference>
<dbReference type="Proteomes" id="UP001497600">
    <property type="component" value="Chromosome E"/>
</dbReference>
<evidence type="ECO:0000259" key="10">
    <source>
        <dbReference type="SMART" id="SM00642"/>
    </source>
</evidence>
<dbReference type="EMBL" id="OZ004257">
    <property type="protein sequence ID" value="CAK7908791.1"/>
    <property type="molecule type" value="Genomic_DNA"/>
</dbReference>
<evidence type="ECO:0000256" key="2">
    <source>
        <dbReference type="ARBA" id="ARBA00004964"/>
    </source>
</evidence>
<dbReference type="InterPro" id="IPR013780">
    <property type="entry name" value="Glyco_hydro_b"/>
</dbReference>
<dbReference type="InterPro" id="IPR037439">
    <property type="entry name" value="Branching_enzy"/>
</dbReference>